<dbReference type="InterPro" id="IPR012464">
    <property type="entry name" value="DUF1676"/>
</dbReference>
<proteinExistence type="predicted"/>
<reference evidence="2 3" key="1">
    <citation type="submission" date="2023-09" db="EMBL/GenBank/DDBJ databases">
        <title>Nesidiocoris tenuis whole genome shotgun sequence.</title>
        <authorList>
            <person name="Shibata T."/>
            <person name="Shimoda M."/>
            <person name="Kobayashi T."/>
            <person name="Uehara T."/>
        </authorList>
    </citation>
    <scope>NUCLEOTIDE SEQUENCE [LARGE SCALE GENOMIC DNA]</scope>
    <source>
        <strain evidence="2 3">Japan</strain>
    </source>
</reference>
<dbReference type="PANTHER" id="PTHR21879:SF9">
    <property type="entry name" value="OSIRIS 16"/>
    <property type="match status" value="1"/>
</dbReference>
<feature type="transmembrane region" description="Helical" evidence="1">
    <location>
        <begin position="44"/>
        <end position="66"/>
    </location>
</feature>
<keyword evidence="3" id="KW-1185">Reference proteome</keyword>
<dbReference type="EMBL" id="AP028915">
    <property type="protein sequence ID" value="BES96517.1"/>
    <property type="molecule type" value="Genomic_DNA"/>
</dbReference>
<accession>A0ABN7B1A7</accession>
<evidence type="ECO:0000313" key="3">
    <source>
        <dbReference type="Proteomes" id="UP001307889"/>
    </source>
</evidence>
<protein>
    <submittedName>
        <fullName evidence="2">Uncharacterized protein</fullName>
    </submittedName>
</protein>
<feature type="transmembrane region" description="Helical" evidence="1">
    <location>
        <begin position="203"/>
        <end position="224"/>
    </location>
</feature>
<sequence>MRAKRPYHGPLPTNVGGGVHGEGVTEAGIRIRSSPGGSDTDHRAVMLTIVALLFGFAGAAMGAATFGDPDVKDNYNSVPNSTNNDTVSQMINLECRNGYTAFCLKLNLIRLVSRGSGMKLSLMPGVSITSSAIPDLPDNYDQKNFLQDPDQVDGLLLEKLSEYIGSLSLTIKIIDKNTPQSFAKNYLDDSTATARKRNRFGGALAAAGLMSGGTLLAAGMAALAAMAGKALMASLLALMLSALSALKGQGGGGEKTTYEVIAKPVVSHLHTHSSEVQHAGHHSHYRSIDAHDAAYAAHAPQAIDHDDYLPIDEGRH</sequence>
<dbReference type="PANTHER" id="PTHR21879">
    <property type="entry name" value="FI03362P-RELATED-RELATED"/>
    <property type="match status" value="1"/>
</dbReference>
<organism evidence="2 3">
    <name type="scientific">Nesidiocoris tenuis</name>
    <dbReference type="NCBI Taxonomy" id="355587"/>
    <lineage>
        <taxon>Eukaryota</taxon>
        <taxon>Metazoa</taxon>
        <taxon>Ecdysozoa</taxon>
        <taxon>Arthropoda</taxon>
        <taxon>Hexapoda</taxon>
        <taxon>Insecta</taxon>
        <taxon>Pterygota</taxon>
        <taxon>Neoptera</taxon>
        <taxon>Paraneoptera</taxon>
        <taxon>Hemiptera</taxon>
        <taxon>Heteroptera</taxon>
        <taxon>Panheteroptera</taxon>
        <taxon>Cimicomorpha</taxon>
        <taxon>Miridae</taxon>
        <taxon>Dicyphina</taxon>
        <taxon>Nesidiocoris</taxon>
    </lineage>
</organism>
<keyword evidence="1" id="KW-0812">Transmembrane</keyword>
<name>A0ABN7B1A7_9HEMI</name>
<keyword evidence="1" id="KW-0472">Membrane</keyword>
<evidence type="ECO:0000256" key="1">
    <source>
        <dbReference type="SAM" id="Phobius"/>
    </source>
</evidence>
<evidence type="ECO:0000313" key="2">
    <source>
        <dbReference type="EMBL" id="BES96517.1"/>
    </source>
</evidence>
<dbReference type="Proteomes" id="UP001307889">
    <property type="component" value="Chromosome 7"/>
</dbReference>
<dbReference type="Pfam" id="PF07898">
    <property type="entry name" value="DUF1676"/>
    <property type="match status" value="1"/>
</dbReference>
<gene>
    <name evidence="2" type="ORF">NTJ_09328</name>
</gene>
<keyword evidence="1" id="KW-1133">Transmembrane helix</keyword>